<dbReference type="EMBL" id="LR721785">
    <property type="protein sequence ID" value="VVW58417.1"/>
    <property type="molecule type" value="Genomic_DNA"/>
</dbReference>
<evidence type="ECO:0000313" key="1">
    <source>
        <dbReference type="EMBL" id="VVW58417.1"/>
    </source>
</evidence>
<proteinExistence type="predicted"/>
<accession>A0A5K1F5I0</accession>
<reference evidence="1" key="1">
    <citation type="submission" date="2019-09" db="EMBL/GenBank/DDBJ databases">
        <authorList>
            <person name="Zhang L."/>
        </authorList>
    </citation>
    <scope>NUCLEOTIDE SEQUENCE</scope>
</reference>
<sequence>MCDVRRSIPESSTSHSMVCSLLQPLHC</sequence>
<protein>
    <submittedName>
        <fullName evidence="1">Uncharacterized protein</fullName>
    </submittedName>
</protein>
<gene>
    <name evidence="1" type="ORF">NYM_LOCUS23408</name>
</gene>
<dbReference type="AlphaFoldDB" id="A0A5K1F5I0"/>
<organism evidence="1">
    <name type="scientific">Nymphaea colorata</name>
    <name type="common">pocket water lily</name>
    <dbReference type="NCBI Taxonomy" id="210225"/>
    <lineage>
        <taxon>Eukaryota</taxon>
        <taxon>Viridiplantae</taxon>
        <taxon>Streptophyta</taxon>
        <taxon>Embryophyta</taxon>
        <taxon>Tracheophyta</taxon>
        <taxon>Spermatophyta</taxon>
        <taxon>Magnoliopsida</taxon>
        <taxon>Nymphaeales</taxon>
        <taxon>Nymphaeaceae</taxon>
        <taxon>Nymphaea</taxon>
    </lineage>
</organism>
<name>A0A5K1F5I0_9MAGN</name>